<reference evidence="1 2" key="1">
    <citation type="submission" date="2024-04" db="EMBL/GenBank/DDBJ databases">
        <authorList>
            <person name="Fracassetti M."/>
        </authorList>
    </citation>
    <scope>NUCLEOTIDE SEQUENCE [LARGE SCALE GENOMIC DNA]</scope>
</reference>
<dbReference type="Proteomes" id="UP001497516">
    <property type="component" value="Chromosome 4"/>
</dbReference>
<evidence type="ECO:0000313" key="1">
    <source>
        <dbReference type="EMBL" id="CAL1381538.1"/>
    </source>
</evidence>
<gene>
    <name evidence="1" type="ORF">LTRI10_LOCUS22913</name>
</gene>
<evidence type="ECO:0000313" key="2">
    <source>
        <dbReference type="Proteomes" id="UP001497516"/>
    </source>
</evidence>
<sequence length="101" mass="11571">MKLERPSLSHILGQHSLHGHCMGPYVPLAHHFPLRKNYLVLKACFIKAIKQLRDNLPGGVFRLQVSTFHQRFFDEIIAVTQPASVEDGLRDELQEAIISNW</sequence>
<dbReference type="EMBL" id="OZ034817">
    <property type="protein sequence ID" value="CAL1381538.1"/>
    <property type="molecule type" value="Genomic_DNA"/>
</dbReference>
<dbReference type="AlphaFoldDB" id="A0AAV2E755"/>
<proteinExistence type="predicted"/>
<protein>
    <submittedName>
        <fullName evidence="1">Uncharacterized protein</fullName>
    </submittedName>
</protein>
<name>A0AAV2E755_9ROSI</name>
<organism evidence="1 2">
    <name type="scientific">Linum trigynum</name>
    <dbReference type="NCBI Taxonomy" id="586398"/>
    <lineage>
        <taxon>Eukaryota</taxon>
        <taxon>Viridiplantae</taxon>
        <taxon>Streptophyta</taxon>
        <taxon>Embryophyta</taxon>
        <taxon>Tracheophyta</taxon>
        <taxon>Spermatophyta</taxon>
        <taxon>Magnoliopsida</taxon>
        <taxon>eudicotyledons</taxon>
        <taxon>Gunneridae</taxon>
        <taxon>Pentapetalae</taxon>
        <taxon>rosids</taxon>
        <taxon>fabids</taxon>
        <taxon>Malpighiales</taxon>
        <taxon>Linaceae</taxon>
        <taxon>Linum</taxon>
    </lineage>
</organism>
<accession>A0AAV2E755</accession>
<keyword evidence="2" id="KW-1185">Reference proteome</keyword>